<dbReference type="SMART" id="SM00332">
    <property type="entry name" value="PP2Cc"/>
    <property type="match status" value="1"/>
</dbReference>
<dbReference type="InterPro" id="IPR000222">
    <property type="entry name" value="PP2C_BS"/>
</dbReference>
<evidence type="ECO:0000256" key="12">
    <source>
        <dbReference type="ARBA" id="ARBA00047761"/>
    </source>
</evidence>
<evidence type="ECO:0000256" key="4">
    <source>
        <dbReference type="ARBA" id="ARBA00006702"/>
    </source>
</evidence>
<dbReference type="InterPro" id="IPR036457">
    <property type="entry name" value="PPM-type-like_dom_sf"/>
</dbReference>
<dbReference type="Proteomes" id="UP000785679">
    <property type="component" value="Unassembled WGS sequence"/>
</dbReference>
<feature type="domain" description="PPM-type phosphatase" evidence="15">
    <location>
        <begin position="26"/>
        <end position="329"/>
    </location>
</feature>
<keyword evidence="9 14" id="KW-0904">Protein phosphatase</keyword>
<dbReference type="InterPro" id="IPR015655">
    <property type="entry name" value="PP2C"/>
</dbReference>
<dbReference type="PANTHER" id="PTHR13832">
    <property type="entry name" value="PROTEIN PHOSPHATASE 2C"/>
    <property type="match status" value="1"/>
</dbReference>
<proteinExistence type="inferred from homology"/>
<evidence type="ECO:0000256" key="2">
    <source>
        <dbReference type="ARBA" id="ARBA00001946"/>
    </source>
</evidence>
<evidence type="ECO:0000256" key="7">
    <source>
        <dbReference type="ARBA" id="ARBA00022801"/>
    </source>
</evidence>
<dbReference type="GO" id="GO:0004722">
    <property type="term" value="F:protein serine/threonine phosphatase activity"/>
    <property type="evidence" value="ECO:0007669"/>
    <property type="project" value="UniProtKB-EC"/>
</dbReference>
<comment type="cofactor">
    <cofactor evidence="2">
        <name>Mg(2+)</name>
        <dbReference type="ChEBI" id="CHEBI:18420"/>
    </cofactor>
</comment>
<dbReference type="PANTHER" id="PTHR13832:SF803">
    <property type="entry name" value="PROTEIN PHOSPHATASE 1G"/>
    <property type="match status" value="1"/>
</dbReference>
<comment type="catalytic activity">
    <reaction evidence="12">
        <text>O-phospho-L-seryl-[protein] + H2O = L-seryl-[protein] + phosphate</text>
        <dbReference type="Rhea" id="RHEA:20629"/>
        <dbReference type="Rhea" id="RHEA-COMP:9863"/>
        <dbReference type="Rhea" id="RHEA-COMP:11604"/>
        <dbReference type="ChEBI" id="CHEBI:15377"/>
        <dbReference type="ChEBI" id="CHEBI:29999"/>
        <dbReference type="ChEBI" id="CHEBI:43474"/>
        <dbReference type="ChEBI" id="CHEBI:83421"/>
        <dbReference type="EC" id="3.1.3.16"/>
    </reaction>
</comment>
<evidence type="ECO:0000256" key="14">
    <source>
        <dbReference type="RuleBase" id="RU003465"/>
    </source>
</evidence>
<evidence type="ECO:0000256" key="5">
    <source>
        <dbReference type="ARBA" id="ARBA00013081"/>
    </source>
</evidence>
<dbReference type="PROSITE" id="PS01032">
    <property type="entry name" value="PPM_1"/>
    <property type="match status" value="1"/>
</dbReference>
<dbReference type="GO" id="GO:0046872">
    <property type="term" value="F:metal ion binding"/>
    <property type="evidence" value="ECO:0007669"/>
    <property type="project" value="UniProtKB-KW"/>
</dbReference>
<accession>A0A8J8T2T8</accession>
<reference evidence="16" key="1">
    <citation type="submission" date="2019-06" db="EMBL/GenBank/DDBJ databases">
        <authorList>
            <person name="Zheng W."/>
        </authorList>
    </citation>
    <scope>NUCLEOTIDE SEQUENCE</scope>
    <source>
        <strain evidence="16">QDHG01</strain>
    </source>
</reference>
<dbReference type="AlphaFoldDB" id="A0A8J8T2T8"/>
<comment type="catalytic activity">
    <reaction evidence="13">
        <text>O-phospho-L-threonyl-[protein] + H2O = L-threonyl-[protein] + phosphate</text>
        <dbReference type="Rhea" id="RHEA:47004"/>
        <dbReference type="Rhea" id="RHEA-COMP:11060"/>
        <dbReference type="Rhea" id="RHEA-COMP:11605"/>
        <dbReference type="ChEBI" id="CHEBI:15377"/>
        <dbReference type="ChEBI" id="CHEBI:30013"/>
        <dbReference type="ChEBI" id="CHEBI:43474"/>
        <dbReference type="ChEBI" id="CHEBI:61977"/>
        <dbReference type="EC" id="3.1.3.16"/>
    </reaction>
</comment>
<comment type="similarity">
    <text evidence="4 14">Belongs to the PP2C family.</text>
</comment>
<comment type="caution">
    <text evidence="16">The sequence shown here is derived from an EMBL/GenBank/DDBJ whole genome shotgun (WGS) entry which is preliminary data.</text>
</comment>
<dbReference type="Gene3D" id="3.60.40.10">
    <property type="entry name" value="PPM-type phosphatase domain"/>
    <property type="match status" value="1"/>
</dbReference>
<dbReference type="PROSITE" id="PS51746">
    <property type="entry name" value="PPM_2"/>
    <property type="match status" value="1"/>
</dbReference>
<evidence type="ECO:0000256" key="3">
    <source>
        <dbReference type="ARBA" id="ARBA00004170"/>
    </source>
</evidence>
<name>A0A8J8T2T8_HALGN</name>
<sequence length="336" mass="37549">MGASLVYLEKPNKDIIWDENESKDIKFVAAGMQGWRINMEDEHIAKLDFNGNQALFGVFDGHGGREVACYTEKHYKDYLSNNPSYKSGNFESALRESFLKVDEELEKEDGKKWLADLKRKNPPNKAPLFKLLGDINGAGASANGEQSMESLQLDSIGCTANVILIDKMQKIYAANAGDSRCVLGRGGKAFALSVDHKPEDEGELKRIEKAGSVVTEGRVDGNLNLSRSLGDLKYKTNKDLKPEEWPITANPDVKIVDIQQEDDFIIMGCDGIWETKTNEEMVEYIYDRLRNKKNPKDIVQELLHDIISPDYAQTGGVGCDNMTCILILFKQSALCK</sequence>
<evidence type="ECO:0000256" key="8">
    <source>
        <dbReference type="ARBA" id="ARBA00022842"/>
    </source>
</evidence>
<evidence type="ECO:0000313" key="17">
    <source>
        <dbReference type="Proteomes" id="UP000785679"/>
    </source>
</evidence>
<evidence type="ECO:0000256" key="9">
    <source>
        <dbReference type="ARBA" id="ARBA00022912"/>
    </source>
</evidence>
<keyword evidence="7 14" id="KW-0378">Hydrolase</keyword>
<gene>
    <name evidence="16" type="ORF">FGO68_gene8063</name>
</gene>
<evidence type="ECO:0000313" key="16">
    <source>
        <dbReference type="EMBL" id="TNV80177.1"/>
    </source>
</evidence>
<organism evidence="16 17">
    <name type="scientific">Halteria grandinella</name>
    <dbReference type="NCBI Taxonomy" id="5974"/>
    <lineage>
        <taxon>Eukaryota</taxon>
        <taxon>Sar</taxon>
        <taxon>Alveolata</taxon>
        <taxon>Ciliophora</taxon>
        <taxon>Intramacronucleata</taxon>
        <taxon>Spirotrichea</taxon>
        <taxon>Stichotrichia</taxon>
        <taxon>Sporadotrichida</taxon>
        <taxon>Halteriidae</taxon>
        <taxon>Halteria</taxon>
    </lineage>
</organism>
<keyword evidence="11" id="KW-0464">Manganese</keyword>
<dbReference type="SUPFAM" id="SSF81606">
    <property type="entry name" value="PP2C-like"/>
    <property type="match status" value="1"/>
</dbReference>
<dbReference type="OrthoDB" id="10264738at2759"/>
<comment type="cofactor">
    <cofactor evidence="1">
        <name>Mn(2+)</name>
        <dbReference type="ChEBI" id="CHEBI:29035"/>
    </cofactor>
</comment>
<evidence type="ECO:0000256" key="13">
    <source>
        <dbReference type="ARBA" id="ARBA00048336"/>
    </source>
</evidence>
<evidence type="ECO:0000256" key="10">
    <source>
        <dbReference type="ARBA" id="ARBA00023136"/>
    </source>
</evidence>
<evidence type="ECO:0000256" key="11">
    <source>
        <dbReference type="ARBA" id="ARBA00023211"/>
    </source>
</evidence>
<dbReference type="CDD" id="cd00143">
    <property type="entry name" value="PP2Cc"/>
    <property type="match status" value="1"/>
</dbReference>
<keyword evidence="6" id="KW-0479">Metal-binding</keyword>
<keyword evidence="17" id="KW-1185">Reference proteome</keyword>
<dbReference type="InterPro" id="IPR001932">
    <property type="entry name" value="PPM-type_phosphatase-like_dom"/>
</dbReference>
<dbReference type="EMBL" id="RRYP01007874">
    <property type="protein sequence ID" value="TNV80177.1"/>
    <property type="molecule type" value="Genomic_DNA"/>
</dbReference>
<keyword evidence="10" id="KW-0472">Membrane</keyword>
<comment type="subcellular location">
    <subcellularLocation>
        <location evidence="3">Membrane</location>
        <topology evidence="3">Peripheral membrane protein</topology>
    </subcellularLocation>
</comment>
<dbReference type="EC" id="3.1.3.16" evidence="5"/>
<protein>
    <recommendedName>
        <fullName evidence="5">protein-serine/threonine phosphatase</fullName>
        <ecNumber evidence="5">3.1.3.16</ecNumber>
    </recommendedName>
</protein>
<evidence type="ECO:0000256" key="1">
    <source>
        <dbReference type="ARBA" id="ARBA00001936"/>
    </source>
</evidence>
<keyword evidence="8" id="KW-0460">Magnesium</keyword>
<evidence type="ECO:0000256" key="6">
    <source>
        <dbReference type="ARBA" id="ARBA00022723"/>
    </source>
</evidence>
<evidence type="ECO:0000259" key="15">
    <source>
        <dbReference type="PROSITE" id="PS51746"/>
    </source>
</evidence>
<dbReference type="GO" id="GO:0016020">
    <property type="term" value="C:membrane"/>
    <property type="evidence" value="ECO:0007669"/>
    <property type="project" value="UniProtKB-SubCell"/>
</dbReference>
<dbReference type="Pfam" id="PF00481">
    <property type="entry name" value="PP2C"/>
    <property type="match status" value="2"/>
</dbReference>